<gene>
    <name evidence="2" type="ORF">BOLC7T40611H</name>
</gene>
<reference evidence="2" key="1">
    <citation type="submission" date="2018-11" db="EMBL/GenBank/DDBJ databases">
        <authorList>
            <consortium name="Genoscope - CEA"/>
            <person name="William W."/>
        </authorList>
    </citation>
    <scope>NUCLEOTIDE SEQUENCE</scope>
</reference>
<dbReference type="EMBL" id="LR031876">
    <property type="protein sequence ID" value="VDD35051.1"/>
    <property type="molecule type" value="Genomic_DNA"/>
</dbReference>
<feature type="compositionally biased region" description="Basic and acidic residues" evidence="1">
    <location>
        <begin position="115"/>
        <end position="129"/>
    </location>
</feature>
<proteinExistence type="predicted"/>
<accession>A0A3P6EEW8</accession>
<feature type="compositionally biased region" description="Basic and acidic residues" evidence="1">
    <location>
        <begin position="43"/>
        <end position="52"/>
    </location>
</feature>
<evidence type="ECO:0000256" key="1">
    <source>
        <dbReference type="SAM" id="MobiDB-lite"/>
    </source>
</evidence>
<name>A0A3P6EEW8_BRAOL</name>
<evidence type="ECO:0000313" key="2">
    <source>
        <dbReference type="EMBL" id="VDD35051.1"/>
    </source>
</evidence>
<organism evidence="2">
    <name type="scientific">Brassica oleracea</name>
    <name type="common">Wild cabbage</name>
    <dbReference type="NCBI Taxonomy" id="3712"/>
    <lineage>
        <taxon>Eukaryota</taxon>
        <taxon>Viridiplantae</taxon>
        <taxon>Streptophyta</taxon>
        <taxon>Embryophyta</taxon>
        <taxon>Tracheophyta</taxon>
        <taxon>Spermatophyta</taxon>
        <taxon>Magnoliopsida</taxon>
        <taxon>eudicotyledons</taxon>
        <taxon>Gunneridae</taxon>
        <taxon>Pentapetalae</taxon>
        <taxon>rosids</taxon>
        <taxon>malvids</taxon>
        <taxon>Brassicales</taxon>
        <taxon>Brassicaceae</taxon>
        <taxon>Brassiceae</taxon>
        <taxon>Brassica</taxon>
    </lineage>
</organism>
<feature type="region of interest" description="Disordered" evidence="1">
    <location>
        <begin position="31"/>
        <end position="52"/>
    </location>
</feature>
<protein>
    <submittedName>
        <fullName evidence="2">Uncharacterized protein</fullName>
    </submittedName>
</protein>
<feature type="region of interest" description="Disordered" evidence="1">
    <location>
        <begin position="108"/>
        <end position="129"/>
    </location>
</feature>
<dbReference type="AlphaFoldDB" id="A0A3P6EEW8"/>
<sequence>MRKLSKSIYTPEKMVNSNFFYSFLDSQARTGRVDPHGNQIPKSDAKNSAKEIREGRIVQREKKTARRILQETIKYRRFSGSCSHRNKNGSSADKMKIKLREVKLKADQPNRSPCLRREQNRLGTKENSKVRVFSPRASAKYRVTAIEDLKKTKLR</sequence>